<feature type="transmembrane region" description="Helical" evidence="2">
    <location>
        <begin position="569"/>
        <end position="588"/>
    </location>
</feature>
<evidence type="ECO:0000256" key="2">
    <source>
        <dbReference type="SAM" id="Phobius"/>
    </source>
</evidence>
<comment type="caution">
    <text evidence="3">The sequence shown here is derived from an EMBL/GenBank/DDBJ whole genome shotgun (WGS) entry which is preliminary data.</text>
</comment>
<dbReference type="Gene3D" id="2.60.40.1120">
    <property type="entry name" value="Carboxypeptidase-like, regulatory domain"/>
    <property type="match status" value="1"/>
</dbReference>
<keyword evidence="2" id="KW-0472">Membrane</keyword>
<keyword evidence="2" id="KW-0812">Transmembrane</keyword>
<feature type="region of interest" description="Disordered" evidence="1">
    <location>
        <begin position="592"/>
        <end position="633"/>
    </location>
</feature>
<sequence>MKKRITLAIAICLILTTPTLTYQLQGQVTNQNGDTTPNLDLELNLNGTGYTTTTDSNGQYQLGNQNDTNLLENATYDVTITGSNIDTYNTTATVNGETTKDFQVQENIQTYAPFHQEKWIYNTDKVSVKTEGVEYILIMNKIDTTVEFDVYEQGNKIQQARLSENQTTHLTELNITVLETYTTSSRANLLFESTNTDTQITIGDQGTVNVYPAQKNFLLKSLDERQITITYTNNYDTEVTINGIDLSTITEGFTLQSTTGTTLKPGEEATATLTINPVKLTVGEHTQKVKFTHTARDKKRTVNSVIQVKISDSTMQQGLQEETNTLNITAPDTTLPGEWVTIKINGVTEKDAITVTDPIQGMEIDPSTKQVAHGTWSAKFKFNEPGNHNIPFGYYGTYFTSHKIQVTSLNQTNFNYNPTFQPGKNITITPKLKEEKLTDAEITVNGNNTNKVTPEPGETYEICVRYHGNKHCEDKQAGKKQLTVTGISTITPGDKITPRDITVENTETDETITNYTLTVNNIPIDSQGTTLEQGKANTVTVKAEGYKPYRTTIGQETKATGGFLNLPEISPIHIAALAIIAAAGYLLYRKSQKPPPGGYQTPERNQESMGWASNPQGQRSSGIRKETKEGEAG</sequence>
<reference evidence="3 4" key="1">
    <citation type="journal article" date="2016" name="Sci. Rep.">
        <title>Metabolic traits of an uncultured archaeal lineage -MSBL1- from brine pools of the Red Sea.</title>
        <authorList>
            <person name="Mwirichia R."/>
            <person name="Alam I."/>
            <person name="Rashid M."/>
            <person name="Vinu M."/>
            <person name="Ba-Alawi W."/>
            <person name="Anthony Kamau A."/>
            <person name="Kamanda Ngugi D."/>
            <person name="Goker M."/>
            <person name="Klenk H.P."/>
            <person name="Bajic V."/>
            <person name="Stingl U."/>
        </authorList>
    </citation>
    <scope>NUCLEOTIDE SEQUENCE [LARGE SCALE GENOMIC DNA]</scope>
    <source>
        <strain evidence="3">SCGC-AAA382F02</strain>
    </source>
</reference>
<evidence type="ECO:0000313" key="4">
    <source>
        <dbReference type="Proteomes" id="UP000070491"/>
    </source>
</evidence>
<keyword evidence="4" id="KW-1185">Reference proteome</keyword>
<keyword evidence="2" id="KW-1133">Transmembrane helix</keyword>
<evidence type="ECO:0000256" key="1">
    <source>
        <dbReference type="SAM" id="MobiDB-lite"/>
    </source>
</evidence>
<dbReference type="EMBL" id="LHYG01000024">
    <property type="protein sequence ID" value="KXB05942.1"/>
    <property type="molecule type" value="Genomic_DNA"/>
</dbReference>
<organism evidence="3 4">
    <name type="scientific">candidate division MSBL1 archaeon SCGC-AAA382F02</name>
    <dbReference type="NCBI Taxonomy" id="1698282"/>
    <lineage>
        <taxon>Archaea</taxon>
        <taxon>Methanobacteriati</taxon>
        <taxon>Methanobacteriota</taxon>
        <taxon>candidate division MSBL1</taxon>
    </lineage>
</organism>
<name>A0A133VHM9_9EURY</name>
<proteinExistence type="predicted"/>
<feature type="compositionally biased region" description="Polar residues" evidence="1">
    <location>
        <begin position="607"/>
        <end position="621"/>
    </location>
</feature>
<gene>
    <name evidence="3" type="ORF">AKJ53_01725</name>
</gene>
<dbReference type="Proteomes" id="UP000070491">
    <property type="component" value="Unassembled WGS sequence"/>
</dbReference>
<dbReference type="AlphaFoldDB" id="A0A133VHM9"/>
<dbReference type="Gene3D" id="2.60.40.10">
    <property type="entry name" value="Immunoglobulins"/>
    <property type="match status" value="1"/>
</dbReference>
<dbReference type="InterPro" id="IPR013783">
    <property type="entry name" value="Ig-like_fold"/>
</dbReference>
<protein>
    <submittedName>
        <fullName evidence="3">Uncharacterized protein</fullName>
    </submittedName>
</protein>
<accession>A0A133VHM9</accession>
<evidence type="ECO:0000313" key="3">
    <source>
        <dbReference type="EMBL" id="KXB05942.1"/>
    </source>
</evidence>
<feature type="compositionally biased region" description="Basic and acidic residues" evidence="1">
    <location>
        <begin position="623"/>
        <end position="633"/>
    </location>
</feature>